<evidence type="ECO:0000313" key="2">
    <source>
        <dbReference type="Proteomes" id="UP000053477"/>
    </source>
</evidence>
<dbReference type="OrthoDB" id="3065006at2759"/>
<proteinExistence type="predicted"/>
<reference evidence="1 2" key="1">
    <citation type="submission" date="2015-04" db="EMBL/GenBank/DDBJ databases">
        <title>Complete genome sequence of Schizopora paradoxa KUC8140, a cosmopolitan wood degrader in East Asia.</title>
        <authorList>
            <consortium name="DOE Joint Genome Institute"/>
            <person name="Min B."/>
            <person name="Park H."/>
            <person name="Jang Y."/>
            <person name="Kim J.-J."/>
            <person name="Kim K.H."/>
            <person name="Pangilinan J."/>
            <person name="Lipzen A."/>
            <person name="Riley R."/>
            <person name="Grigoriev I.V."/>
            <person name="Spatafora J.W."/>
            <person name="Choi I.-G."/>
        </authorList>
    </citation>
    <scope>NUCLEOTIDE SEQUENCE [LARGE SCALE GENOMIC DNA]</scope>
    <source>
        <strain evidence="1 2">KUC8140</strain>
    </source>
</reference>
<sequence>KLYMACIDPHLTYGAELILDTSNVQLEPLQAVQHKYLRHILGLNPCSILAPLFTETGVVPLQLRRAELTIRYLKYLVSLPQHHYAKAAFDEARALALDGHWHPSWYGDLSLVLAKL</sequence>
<name>A0A0H2S8U4_9AGAM</name>
<feature type="non-terminal residue" evidence="1">
    <location>
        <position position="1"/>
    </location>
</feature>
<protein>
    <submittedName>
        <fullName evidence="1">Uncharacterized protein</fullName>
    </submittedName>
</protein>
<gene>
    <name evidence="1" type="ORF">SCHPADRAFT_789022</name>
</gene>
<dbReference type="AlphaFoldDB" id="A0A0H2S8U4"/>
<dbReference type="InParanoid" id="A0A0H2S8U4"/>
<organism evidence="1 2">
    <name type="scientific">Schizopora paradoxa</name>
    <dbReference type="NCBI Taxonomy" id="27342"/>
    <lineage>
        <taxon>Eukaryota</taxon>
        <taxon>Fungi</taxon>
        <taxon>Dikarya</taxon>
        <taxon>Basidiomycota</taxon>
        <taxon>Agaricomycotina</taxon>
        <taxon>Agaricomycetes</taxon>
        <taxon>Hymenochaetales</taxon>
        <taxon>Schizoporaceae</taxon>
        <taxon>Schizopora</taxon>
    </lineage>
</organism>
<dbReference type="Proteomes" id="UP000053477">
    <property type="component" value="Unassembled WGS sequence"/>
</dbReference>
<keyword evidence="2" id="KW-1185">Reference proteome</keyword>
<feature type="non-terminal residue" evidence="1">
    <location>
        <position position="116"/>
    </location>
</feature>
<evidence type="ECO:0000313" key="1">
    <source>
        <dbReference type="EMBL" id="KLO20657.1"/>
    </source>
</evidence>
<dbReference type="EMBL" id="KQ085882">
    <property type="protein sequence ID" value="KLO20657.1"/>
    <property type="molecule type" value="Genomic_DNA"/>
</dbReference>
<accession>A0A0H2S8U4</accession>